<keyword evidence="1" id="KW-0175">Coiled coil</keyword>
<organism evidence="2 3">
    <name type="scientific">Protopolystoma xenopodis</name>
    <dbReference type="NCBI Taxonomy" id="117903"/>
    <lineage>
        <taxon>Eukaryota</taxon>
        <taxon>Metazoa</taxon>
        <taxon>Spiralia</taxon>
        <taxon>Lophotrochozoa</taxon>
        <taxon>Platyhelminthes</taxon>
        <taxon>Monogenea</taxon>
        <taxon>Polyopisthocotylea</taxon>
        <taxon>Polystomatidea</taxon>
        <taxon>Polystomatidae</taxon>
        <taxon>Protopolystoma</taxon>
    </lineage>
</organism>
<proteinExistence type="predicted"/>
<name>A0A3S5AVS2_9PLAT</name>
<dbReference type="PANTHER" id="PTHR15715">
    <property type="entry name" value="CENTROSOMAL PROTEIN OF 170 KDA"/>
    <property type="match status" value="1"/>
</dbReference>
<dbReference type="Proteomes" id="UP000784294">
    <property type="component" value="Unassembled WGS sequence"/>
</dbReference>
<accession>A0A3S5AVS2</accession>
<keyword evidence="3" id="KW-1185">Reference proteome</keyword>
<comment type="caution">
    <text evidence="2">The sequence shown here is derived from an EMBL/GenBank/DDBJ whole genome shotgun (WGS) entry which is preliminary data.</text>
</comment>
<gene>
    <name evidence="2" type="ORF">PXEA_LOCUS23217</name>
</gene>
<evidence type="ECO:0000313" key="3">
    <source>
        <dbReference type="Proteomes" id="UP000784294"/>
    </source>
</evidence>
<dbReference type="PANTHER" id="PTHR15715:SF37">
    <property type="entry name" value="LD47843P"/>
    <property type="match status" value="1"/>
</dbReference>
<dbReference type="AlphaFoldDB" id="A0A3S5AVS2"/>
<protein>
    <submittedName>
        <fullName evidence="2">Uncharacterized protein</fullName>
    </submittedName>
</protein>
<feature type="coiled-coil region" evidence="1">
    <location>
        <begin position="126"/>
        <end position="209"/>
    </location>
</feature>
<reference evidence="2" key="1">
    <citation type="submission" date="2018-11" db="EMBL/GenBank/DDBJ databases">
        <authorList>
            <consortium name="Pathogen Informatics"/>
        </authorList>
    </citation>
    <scope>NUCLEOTIDE SEQUENCE</scope>
</reference>
<sequence length="238" mass="27273">MFVNSYESLAAPGSGDLSPFYAEQVFQLNCYVNEALLFEQIVENKLESLKDLLQETQVVSENGWQAMLNEEKLLEKLSLYEEQLQLMKKVLEEKFQIERAGKALLDRILNEKSEALRKALEYERCLGDAERECTHWRTECESAQEAYQSVSVNLQTKTKELEKLEQKFHEADGEKTALRARLAATLQESEAAKNGQDQLRNELAQLQAHIEQRDSSMLTHLNLNKMLSEASNNTTPDI</sequence>
<dbReference type="InterPro" id="IPR051176">
    <property type="entry name" value="Cent_Immune-Sig_Mod"/>
</dbReference>
<dbReference type="OrthoDB" id="687730at2759"/>
<evidence type="ECO:0000256" key="1">
    <source>
        <dbReference type="SAM" id="Coils"/>
    </source>
</evidence>
<evidence type="ECO:0000313" key="2">
    <source>
        <dbReference type="EMBL" id="VEL29777.1"/>
    </source>
</evidence>
<dbReference type="EMBL" id="CAAALY010106138">
    <property type="protein sequence ID" value="VEL29777.1"/>
    <property type="molecule type" value="Genomic_DNA"/>
</dbReference>